<sequence>MSSFLVLRIISDKGGGREESGISRVVHSEVHHTSYGQSRAVQTVDRLVVTASLSSTFGRLLAAVIQRTVSVQQHWTRDRAKRTHGPTVRKSRRGPVDNRESGPERSPVHNLNNTSYNVIPVGEITGNVASTCATFEWLGLGLGALCWLVLFSTTMLPKAKKPRRANLTAPKEKQKVTLKLSTVAASTSQIEI</sequence>
<organism evidence="1 2">
    <name type="scientific">Pluteus cervinus</name>
    <dbReference type="NCBI Taxonomy" id="181527"/>
    <lineage>
        <taxon>Eukaryota</taxon>
        <taxon>Fungi</taxon>
        <taxon>Dikarya</taxon>
        <taxon>Basidiomycota</taxon>
        <taxon>Agaricomycotina</taxon>
        <taxon>Agaricomycetes</taxon>
        <taxon>Agaricomycetidae</taxon>
        <taxon>Agaricales</taxon>
        <taxon>Pluteineae</taxon>
        <taxon>Pluteaceae</taxon>
        <taxon>Pluteus</taxon>
    </lineage>
</organism>
<keyword evidence="2" id="KW-1185">Reference proteome</keyword>
<accession>A0ACD3A436</accession>
<dbReference type="EMBL" id="ML208788">
    <property type="protein sequence ID" value="TFK60357.1"/>
    <property type="molecule type" value="Genomic_DNA"/>
</dbReference>
<name>A0ACD3A436_9AGAR</name>
<protein>
    <submittedName>
        <fullName evidence="1">Uncharacterized protein</fullName>
    </submittedName>
</protein>
<reference evidence="1 2" key="1">
    <citation type="journal article" date="2019" name="Nat. Ecol. Evol.">
        <title>Megaphylogeny resolves global patterns of mushroom evolution.</title>
        <authorList>
            <person name="Varga T."/>
            <person name="Krizsan K."/>
            <person name="Foldi C."/>
            <person name="Dima B."/>
            <person name="Sanchez-Garcia M."/>
            <person name="Sanchez-Ramirez S."/>
            <person name="Szollosi G.J."/>
            <person name="Szarkandi J.G."/>
            <person name="Papp V."/>
            <person name="Albert L."/>
            <person name="Andreopoulos W."/>
            <person name="Angelini C."/>
            <person name="Antonin V."/>
            <person name="Barry K.W."/>
            <person name="Bougher N.L."/>
            <person name="Buchanan P."/>
            <person name="Buyck B."/>
            <person name="Bense V."/>
            <person name="Catcheside P."/>
            <person name="Chovatia M."/>
            <person name="Cooper J."/>
            <person name="Damon W."/>
            <person name="Desjardin D."/>
            <person name="Finy P."/>
            <person name="Geml J."/>
            <person name="Haridas S."/>
            <person name="Hughes K."/>
            <person name="Justo A."/>
            <person name="Karasinski D."/>
            <person name="Kautmanova I."/>
            <person name="Kiss B."/>
            <person name="Kocsube S."/>
            <person name="Kotiranta H."/>
            <person name="LaButti K.M."/>
            <person name="Lechner B.E."/>
            <person name="Liimatainen K."/>
            <person name="Lipzen A."/>
            <person name="Lukacs Z."/>
            <person name="Mihaltcheva S."/>
            <person name="Morgado L.N."/>
            <person name="Niskanen T."/>
            <person name="Noordeloos M.E."/>
            <person name="Ohm R.A."/>
            <person name="Ortiz-Santana B."/>
            <person name="Ovrebo C."/>
            <person name="Racz N."/>
            <person name="Riley R."/>
            <person name="Savchenko A."/>
            <person name="Shiryaev A."/>
            <person name="Soop K."/>
            <person name="Spirin V."/>
            <person name="Szebenyi C."/>
            <person name="Tomsovsky M."/>
            <person name="Tulloss R.E."/>
            <person name="Uehling J."/>
            <person name="Grigoriev I.V."/>
            <person name="Vagvolgyi C."/>
            <person name="Papp T."/>
            <person name="Martin F.M."/>
            <person name="Miettinen O."/>
            <person name="Hibbett D.S."/>
            <person name="Nagy L.G."/>
        </authorList>
    </citation>
    <scope>NUCLEOTIDE SEQUENCE [LARGE SCALE GENOMIC DNA]</scope>
    <source>
        <strain evidence="1 2">NL-1719</strain>
    </source>
</reference>
<dbReference type="Proteomes" id="UP000308600">
    <property type="component" value="Unassembled WGS sequence"/>
</dbReference>
<evidence type="ECO:0000313" key="1">
    <source>
        <dbReference type="EMBL" id="TFK60357.1"/>
    </source>
</evidence>
<evidence type="ECO:0000313" key="2">
    <source>
        <dbReference type="Proteomes" id="UP000308600"/>
    </source>
</evidence>
<gene>
    <name evidence="1" type="ORF">BDN72DRAFT_864425</name>
</gene>
<proteinExistence type="predicted"/>